<feature type="domain" description="Virilizer N-terminal" evidence="7">
    <location>
        <begin position="79"/>
        <end position="334"/>
    </location>
</feature>
<comment type="caution">
    <text evidence="8">The sequence shown here is derived from an EMBL/GenBank/DDBJ whole genome shotgun (WGS) entry which is preliminary data.</text>
</comment>
<protein>
    <submittedName>
        <fullName evidence="8">Protein virilizer</fullName>
    </submittedName>
</protein>
<keyword evidence="4" id="KW-0508">mRNA splicing</keyword>
<feature type="compositionally biased region" description="Acidic residues" evidence="6">
    <location>
        <begin position="1875"/>
        <end position="1885"/>
    </location>
</feature>
<name>A0AA47P0U8_MERPO</name>
<dbReference type="EMBL" id="JAOPHQ010003143">
    <property type="protein sequence ID" value="KAK0144290.1"/>
    <property type="molecule type" value="Genomic_DNA"/>
</dbReference>
<organism evidence="8 9">
    <name type="scientific">Merluccius polli</name>
    <name type="common">Benguela hake</name>
    <name type="synonym">Merluccius cadenati</name>
    <dbReference type="NCBI Taxonomy" id="89951"/>
    <lineage>
        <taxon>Eukaryota</taxon>
        <taxon>Metazoa</taxon>
        <taxon>Chordata</taxon>
        <taxon>Craniata</taxon>
        <taxon>Vertebrata</taxon>
        <taxon>Euteleostomi</taxon>
        <taxon>Actinopterygii</taxon>
        <taxon>Neopterygii</taxon>
        <taxon>Teleostei</taxon>
        <taxon>Neoteleostei</taxon>
        <taxon>Acanthomorphata</taxon>
        <taxon>Zeiogadaria</taxon>
        <taxon>Gadariae</taxon>
        <taxon>Gadiformes</taxon>
        <taxon>Gadoidei</taxon>
        <taxon>Merlucciidae</taxon>
        <taxon>Merluccius</taxon>
    </lineage>
</organism>
<comment type="subcellular location">
    <subcellularLocation>
        <location evidence="1">Nucleus</location>
    </subcellularLocation>
</comment>
<keyword evidence="5" id="KW-0539">Nucleus</keyword>
<feature type="compositionally biased region" description="Polar residues" evidence="6">
    <location>
        <begin position="16"/>
        <end position="28"/>
    </location>
</feature>
<dbReference type="Proteomes" id="UP001174136">
    <property type="component" value="Unassembled WGS sequence"/>
</dbReference>
<evidence type="ECO:0000256" key="4">
    <source>
        <dbReference type="ARBA" id="ARBA00023187"/>
    </source>
</evidence>
<comment type="similarity">
    <text evidence="2">Belongs to the vir family.</text>
</comment>
<feature type="region of interest" description="Disordered" evidence="6">
    <location>
        <begin position="634"/>
        <end position="660"/>
    </location>
</feature>
<feature type="compositionally biased region" description="Pro residues" evidence="6">
    <location>
        <begin position="227"/>
        <end position="243"/>
    </location>
</feature>
<dbReference type="InterPro" id="IPR026736">
    <property type="entry name" value="Virilizer"/>
</dbReference>
<feature type="compositionally biased region" description="Pro residues" evidence="6">
    <location>
        <begin position="194"/>
        <end position="204"/>
    </location>
</feature>
<dbReference type="PANTHER" id="PTHR23185:SF0">
    <property type="entry name" value="PROTEIN VIRILIZER HOMOLOG"/>
    <property type="match status" value="1"/>
</dbReference>
<evidence type="ECO:0000256" key="3">
    <source>
        <dbReference type="ARBA" id="ARBA00022664"/>
    </source>
</evidence>
<dbReference type="GO" id="GO:0008380">
    <property type="term" value="P:RNA splicing"/>
    <property type="evidence" value="ECO:0007669"/>
    <property type="project" value="UniProtKB-KW"/>
</dbReference>
<evidence type="ECO:0000256" key="1">
    <source>
        <dbReference type="ARBA" id="ARBA00004123"/>
    </source>
</evidence>
<evidence type="ECO:0000256" key="6">
    <source>
        <dbReference type="SAM" id="MobiDB-lite"/>
    </source>
</evidence>
<feature type="region of interest" description="Disordered" evidence="6">
    <location>
        <begin position="1875"/>
        <end position="1905"/>
    </location>
</feature>
<evidence type="ECO:0000259" key="7">
    <source>
        <dbReference type="Pfam" id="PF15912"/>
    </source>
</evidence>
<feature type="region of interest" description="Disordered" evidence="6">
    <location>
        <begin position="1724"/>
        <end position="1749"/>
    </location>
</feature>
<proteinExistence type="inferred from homology"/>
<dbReference type="GO" id="GO:0036396">
    <property type="term" value="C:RNA N6-methyladenosine methyltransferase complex"/>
    <property type="evidence" value="ECO:0007669"/>
    <property type="project" value="TreeGrafter"/>
</dbReference>
<sequence>MLAMVWTIWTAASRGNATEESNGVSPSTGKLRAGMAKSQGDHQRTHTTTPQKHVLSESSCLTRTSFSLPNWFEEKRTCQLTNIDVVRFPCGVLITEVRVIPPGIKAHSSLPDSRAFGETSPHAFQLELFFNNVAKPSPTFHRLGSLEYDENKSIIFRPSGKVNTDGLVLRGWYTSLTLAVYGTAERSHSYDHGSPPPPPPPPPQQQSGAKRAVKQEWDKDDQYNGSPPRPAPRGPRTPPGPPPPDDDEEEQPVPVPVVAMESQLANVVSVVTVPVGVVKVEPAEGREDYLEAVSPERSLPVEEPYSEPEGEEPEEEEPEEEEEEDTRTEGSVPEEEEEEDEGEDEEEEMEEGDDGYEQISSDEDDLDNGSFKLPSFDMDYTPEDLASVPPVQYDPYERELRPLIFFTPPYKTRFETQLEKASVEEENRDPSSMEVSSGGEEGAEAVTQLKELLVAIGEDRDSRWVTALEQAAGLLAKGLGFLIGQGEGRWEEPIATCVQWALQGLSMDIALTQPIALNLRQLKAGAKLASYLAECPQGLTALLHAGALGQLLELLHAEHVSSTLKLSILKALDALTNAPAGVEAFLHAGEGEKSGYQLFLRDETVRVVTAGNAILQKSHVYEVLVDLQQTATVWSEPQQEETDDADSPMEEEPSLSSSPVSEAELDRLAGVLEELHHLLETAPHTMVQPPGKAFPTTVRITGPQERDDPYPTLYRYMLACRFLESTTVALSTAVASGHLGIAQATRELLRFLSLTQPGMLFMLAQPAPTNLLLRVLASAADVEEESGGSEGNLVGPMLGEDGFGAWLMQALHALQGVSELMGHVATGGEGAAGLEEGDNAEVLGTLHALYLITFTQTGRSAVAHALGLDNNMSCLLTLLQHHGKDGQGETKARKAVTYNYACMLVLVVVQSSSDLSMMEQYATPLLTLAKADDTNAKLQELSKWLEPLEKLRFEIGSIPTLIDYIKQNVENVLTPEGAGLVTALRVLCHIACPPPAVEGQQRDLKWSLAGVQLFSSEGMDTCVRVLQKLCSVLLQPWRVHGPVGPTPQHRGAVLSVCAGALRLLRAMLTELLRGGAFQFRDARVASVLVHLHMVVCSVPASGRPDAEETRVQGLIVDVLLTFTQAVSEQATHTEETLASNTWCLMLKEVLGALLKAPESLFSGLTLLSELLPLPLPMHSTQVISVQDMAVALNTRKLWSMHVRAQWKVFAEALKCVCGTACPPLLAMLRRVCVQLADLSATTATLIMKTLLELVLLELQPAEGRAVCWGQVLRLLSLLDALVSQRACKGAVLHLLSGSAPADEQLAELFPSLLALLAPPTDHSPQQQQQQQQQHCSELVATILQSLCDQDISLVASPPGEGCVSEAEQLANALPGRDLMSSVCGSFLEVLGTPESSPTLLLSCIRTLMFLTEHDYGLYHIKCALKKHGSALFSLCKRLVFAFNKDSAELLSALLDFLRQIFHAESMVCCGEEGHGAGEEPGFVPTPRSLTLTGSEMKALLQWDHSDSHPLTALEKQISKQSKEDDTLETMLENVVFLRQSFENATDVLPAADTEPSLPAPETLLAQFNHRTVFILSEALDEQLKALWFSPFHSDDMDTELDMVKVDLVGLAQQCCPGLDLKAELERSFLSEPSSPGHTKTPKGFRLGKHKHETFITSGKSDYVEPAKRAHIMAAPRGRGGRGGFGQGLCRPHDIFRQRKQNTSRPPSMHVDDFVAAEFKDIATPMGLLPPKRPPKSSPKPPTRGLFTGNRGRATFHSQTRFFTPPQPKGVLLSEREGGARRGAPSCQLSLTEEPIVNPAEDRATSPAAHSRPDSPLQVRTALLRETELHEVGGAQASPGSVLVEEEEEEEEVVAVVGEGEVVVVGEAEVGVGVGEAEEEGQEEEDLKGVSSPAGEVAAGDGMSAPSPGELTQTMTACGGFKRTNHNAKRTVSVETSRWWNYDSDYMEWTFLCVVFCHFAMYSENKGRY</sequence>
<gene>
    <name evidence="8" type="primary">Virma</name>
    <name evidence="8" type="ORF">N1851_017327</name>
</gene>
<dbReference type="GO" id="GO:0003723">
    <property type="term" value="F:RNA binding"/>
    <property type="evidence" value="ECO:0007669"/>
    <property type="project" value="TreeGrafter"/>
</dbReference>
<reference evidence="8" key="1">
    <citation type="journal article" date="2023" name="Front. Mar. Sci.">
        <title>A new Merluccius polli reference genome to investigate the effects of global change in West African waters.</title>
        <authorList>
            <person name="Mateo J.L."/>
            <person name="Blanco-Fernandez C."/>
            <person name="Garcia-Vazquez E."/>
            <person name="Machado-Schiaffino G."/>
        </authorList>
    </citation>
    <scope>NUCLEOTIDE SEQUENCE</scope>
    <source>
        <strain evidence="8">C29</strain>
        <tissue evidence="8">Fin</tissue>
    </source>
</reference>
<dbReference type="GO" id="GO:0006397">
    <property type="term" value="P:mRNA processing"/>
    <property type="evidence" value="ECO:0007669"/>
    <property type="project" value="UniProtKB-KW"/>
</dbReference>
<keyword evidence="3" id="KW-0507">mRNA processing</keyword>
<dbReference type="Pfam" id="PF15912">
    <property type="entry name" value="VIR_N"/>
    <property type="match status" value="1"/>
</dbReference>
<feature type="compositionally biased region" description="Acidic residues" evidence="6">
    <location>
        <begin position="638"/>
        <end position="653"/>
    </location>
</feature>
<feature type="region of interest" description="Disordered" evidence="6">
    <location>
        <begin position="16"/>
        <end position="54"/>
    </location>
</feature>
<dbReference type="GO" id="GO:0005634">
    <property type="term" value="C:nucleus"/>
    <property type="evidence" value="ECO:0007669"/>
    <property type="project" value="UniProtKB-SubCell"/>
</dbReference>
<accession>A0AA47P0U8</accession>
<dbReference type="InterPro" id="IPR031801">
    <property type="entry name" value="VIR_N"/>
</dbReference>
<feature type="region of interest" description="Disordered" evidence="6">
    <location>
        <begin position="1791"/>
        <end position="1815"/>
    </location>
</feature>
<feature type="compositionally biased region" description="Acidic residues" evidence="6">
    <location>
        <begin position="304"/>
        <end position="367"/>
    </location>
</feature>
<dbReference type="PANTHER" id="PTHR23185">
    <property type="entry name" value="PROTEIN VIRILIZER HOMOLOG"/>
    <property type="match status" value="1"/>
</dbReference>
<keyword evidence="9" id="KW-1185">Reference proteome</keyword>
<evidence type="ECO:0000313" key="8">
    <source>
        <dbReference type="EMBL" id="KAK0144290.1"/>
    </source>
</evidence>
<evidence type="ECO:0000313" key="9">
    <source>
        <dbReference type="Proteomes" id="UP001174136"/>
    </source>
</evidence>
<evidence type="ECO:0000256" key="5">
    <source>
        <dbReference type="ARBA" id="ARBA00023242"/>
    </source>
</evidence>
<feature type="compositionally biased region" description="Basic and acidic residues" evidence="6">
    <location>
        <begin position="213"/>
        <end position="222"/>
    </location>
</feature>
<feature type="compositionally biased region" description="Basic and acidic residues" evidence="6">
    <location>
        <begin position="420"/>
        <end position="431"/>
    </location>
</feature>
<evidence type="ECO:0000256" key="2">
    <source>
        <dbReference type="ARBA" id="ARBA00008371"/>
    </source>
</evidence>
<feature type="region of interest" description="Disordered" evidence="6">
    <location>
        <begin position="420"/>
        <end position="441"/>
    </location>
</feature>
<feature type="region of interest" description="Disordered" evidence="6">
    <location>
        <begin position="279"/>
        <end position="378"/>
    </location>
</feature>
<feature type="region of interest" description="Disordered" evidence="6">
    <location>
        <begin position="186"/>
        <end position="258"/>
    </location>
</feature>